<gene>
    <name evidence="2" type="ORF">SAMN03159343_3593</name>
</gene>
<evidence type="ECO:0000313" key="2">
    <source>
        <dbReference type="EMBL" id="SCX57147.1"/>
    </source>
</evidence>
<evidence type="ECO:0000256" key="1">
    <source>
        <dbReference type="SAM" id="Phobius"/>
    </source>
</evidence>
<dbReference type="Proteomes" id="UP000198981">
    <property type="component" value="Unassembled WGS sequence"/>
</dbReference>
<keyword evidence="3" id="KW-1185">Reference proteome</keyword>
<protein>
    <submittedName>
        <fullName evidence="2">Uncharacterized protein</fullName>
    </submittedName>
</protein>
<proteinExistence type="predicted"/>
<reference evidence="3" key="1">
    <citation type="submission" date="2016-10" db="EMBL/GenBank/DDBJ databases">
        <authorList>
            <person name="Varghese N."/>
            <person name="Submissions S."/>
        </authorList>
    </citation>
    <scope>NUCLEOTIDE SEQUENCE [LARGE SCALE GENOMIC DNA]</scope>
    <source>
        <strain evidence="3">DSM 45722</strain>
    </source>
</reference>
<keyword evidence="1" id="KW-0472">Membrane</keyword>
<evidence type="ECO:0000313" key="3">
    <source>
        <dbReference type="Proteomes" id="UP000198981"/>
    </source>
</evidence>
<dbReference type="AlphaFoldDB" id="A0A1G4YUL4"/>
<dbReference type="EMBL" id="FMUH01000006">
    <property type="protein sequence ID" value="SCX57147.1"/>
    <property type="molecule type" value="Genomic_DNA"/>
</dbReference>
<keyword evidence="1" id="KW-1133">Transmembrane helix</keyword>
<sequence length="89" mass="9045">MLAGGVTALPALAVGPWMLIGLMAGFSGTDLGTGEPGPTDWGAVVICSVGLVLCVAVPLLVGWGTCRLLDRLVVGRHRGAADHPDRVGR</sequence>
<keyword evidence="1" id="KW-0812">Transmembrane</keyword>
<accession>A0A1G4YUL4</accession>
<feature type="transmembrane region" description="Helical" evidence="1">
    <location>
        <begin position="41"/>
        <end position="61"/>
    </location>
</feature>
<name>A0A1G4YUL4_9ACTN</name>
<organism evidence="2 3">
    <name type="scientific">Klenkia marina</name>
    <dbReference type="NCBI Taxonomy" id="1960309"/>
    <lineage>
        <taxon>Bacteria</taxon>
        <taxon>Bacillati</taxon>
        <taxon>Actinomycetota</taxon>
        <taxon>Actinomycetes</taxon>
        <taxon>Geodermatophilales</taxon>
        <taxon>Geodermatophilaceae</taxon>
        <taxon>Klenkia</taxon>
    </lineage>
</organism>